<organism evidence="8 9">
    <name type="scientific">Symbiodinium microadriaticum</name>
    <name type="common">Dinoflagellate</name>
    <name type="synonym">Zooxanthella microadriatica</name>
    <dbReference type="NCBI Taxonomy" id="2951"/>
    <lineage>
        <taxon>Eukaryota</taxon>
        <taxon>Sar</taxon>
        <taxon>Alveolata</taxon>
        <taxon>Dinophyceae</taxon>
        <taxon>Suessiales</taxon>
        <taxon>Symbiodiniaceae</taxon>
        <taxon>Symbiodinium</taxon>
    </lineage>
</organism>
<dbReference type="PANTHER" id="PTHR43811">
    <property type="entry name" value="FKBP-TYPE PEPTIDYL-PROLYL CIS-TRANS ISOMERASE FKPA"/>
    <property type="match status" value="1"/>
</dbReference>
<accession>A0A1Q9CLA3</accession>
<protein>
    <recommendedName>
        <fullName evidence="2 5">peptidylprolyl isomerase</fullName>
        <ecNumber evidence="2 5">5.2.1.8</ecNumber>
    </recommendedName>
</protein>
<dbReference type="InterPro" id="IPR046357">
    <property type="entry name" value="PPIase_dom_sf"/>
</dbReference>
<feature type="compositionally biased region" description="Basic and acidic residues" evidence="6">
    <location>
        <begin position="237"/>
        <end position="247"/>
    </location>
</feature>
<dbReference type="OrthoDB" id="77911at2759"/>
<dbReference type="PANTHER" id="PTHR43811:SF19">
    <property type="entry name" value="39 KDA FK506-BINDING NUCLEAR PROTEIN"/>
    <property type="match status" value="1"/>
</dbReference>
<feature type="compositionally biased region" description="Basic and acidic residues" evidence="6">
    <location>
        <begin position="89"/>
        <end position="108"/>
    </location>
</feature>
<keyword evidence="3 5" id="KW-0697">Rotamase</keyword>
<dbReference type="InterPro" id="IPR001179">
    <property type="entry name" value="PPIase_FKBP_dom"/>
</dbReference>
<evidence type="ECO:0000313" key="9">
    <source>
        <dbReference type="Proteomes" id="UP000186817"/>
    </source>
</evidence>
<evidence type="ECO:0000256" key="6">
    <source>
        <dbReference type="SAM" id="MobiDB-lite"/>
    </source>
</evidence>
<dbReference type="EMBL" id="LSRX01001099">
    <property type="protein sequence ID" value="OLP83696.1"/>
    <property type="molecule type" value="Genomic_DNA"/>
</dbReference>
<keyword evidence="9" id="KW-1185">Reference proteome</keyword>
<evidence type="ECO:0000313" key="8">
    <source>
        <dbReference type="EMBL" id="OLP83696.1"/>
    </source>
</evidence>
<dbReference type="Proteomes" id="UP000186817">
    <property type="component" value="Unassembled WGS sequence"/>
</dbReference>
<evidence type="ECO:0000256" key="5">
    <source>
        <dbReference type="PROSITE-ProRule" id="PRU00277"/>
    </source>
</evidence>
<dbReference type="EC" id="5.2.1.8" evidence="2 5"/>
<feature type="compositionally biased region" description="Basic residues" evidence="6">
    <location>
        <begin position="66"/>
        <end position="75"/>
    </location>
</feature>
<proteinExistence type="predicted"/>
<reference evidence="8 9" key="1">
    <citation type="submission" date="2016-02" db="EMBL/GenBank/DDBJ databases">
        <title>Genome analysis of coral dinoflagellate symbionts highlights evolutionary adaptations to a symbiotic lifestyle.</title>
        <authorList>
            <person name="Aranda M."/>
            <person name="Li Y."/>
            <person name="Liew Y.J."/>
            <person name="Baumgarten S."/>
            <person name="Simakov O."/>
            <person name="Wilson M."/>
            <person name="Piel J."/>
            <person name="Ashoor H."/>
            <person name="Bougouffa S."/>
            <person name="Bajic V.B."/>
            <person name="Ryu T."/>
            <person name="Ravasi T."/>
            <person name="Bayer T."/>
            <person name="Micklem G."/>
            <person name="Kim H."/>
            <person name="Bhak J."/>
            <person name="Lajeunesse T.C."/>
            <person name="Voolstra C.R."/>
        </authorList>
    </citation>
    <scope>NUCLEOTIDE SEQUENCE [LARGE SCALE GENOMIC DNA]</scope>
    <source>
        <strain evidence="8 9">CCMP2467</strain>
    </source>
</reference>
<feature type="domain" description="PPIase FKBP-type" evidence="7">
    <location>
        <begin position="143"/>
        <end position="224"/>
    </location>
</feature>
<dbReference type="AlphaFoldDB" id="A0A1Q9CLA3"/>
<dbReference type="PROSITE" id="PS50059">
    <property type="entry name" value="FKBP_PPIASE"/>
    <property type="match status" value="1"/>
</dbReference>
<sequence>MASAKSGNRFAALGSEDECEEPDSKTDAKTDVLAKRAPKRRAKRKRSKVESGEGAGADPAHSATRLPKRKRKKEKRLGTGDVAAAASHGHGDGHGPACEAKEPAKEPQVEGLLPTGTTKTLQGGVTIKVLRAAPEKAPLATKGCEVKLMYEGRLPDKNGRRFDVGEIDFLLGDGTMLPGFAIGVAGMGVGERRLIRVPWRLGYGKKGKRPKIPPKSDLDFDASLTFCGIDWKRRVSHKPPEMSNKRREAAKRRGKKPSHCETPLTTDSSSWDPKSGPPVGAWLRLARLEARLPQTVRGGMTGKMQLCCRLASYQQIRDMRNSSTRARKRLEVWTWLHRLPSFRGLEGARLLLPRGLASALRLPDLYVFTVPERAARLMSVVTEVDETPGSKQTWGKRGPDVWCGDLSPALRGFVALGVPIGHPGFVKAHAAEEVEALAGFSKRSRAQHLL</sequence>
<feature type="compositionally biased region" description="Basic and acidic residues" evidence="6">
    <location>
        <begin position="22"/>
        <end position="34"/>
    </location>
</feature>
<evidence type="ECO:0000256" key="4">
    <source>
        <dbReference type="ARBA" id="ARBA00023235"/>
    </source>
</evidence>
<evidence type="ECO:0000256" key="3">
    <source>
        <dbReference type="ARBA" id="ARBA00023110"/>
    </source>
</evidence>
<gene>
    <name evidence="8" type="primary">FKBP15-1</name>
    <name evidence="8" type="ORF">AK812_SmicGene35524</name>
</gene>
<feature type="region of interest" description="Disordered" evidence="6">
    <location>
        <begin position="237"/>
        <end position="275"/>
    </location>
</feature>
<evidence type="ECO:0000259" key="7">
    <source>
        <dbReference type="PROSITE" id="PS50059"/>
    </source>
</evidence>
<feature type="region of interest" description="Disordered" evidence="6">
    <location>
        <begin position="1"/>
        <end position="114"/>
    </location>
</feature>
<feature type="compositionally biased region" description="Basic residues" evidence="6">
    <location>
        <begin position="248"/>
        <end position="257"/>
    </location>
</feature>
<dbReference type="SUPFAM" id="SSF54534">
    <property type="entry name" value="FKBP-like"/>
    <property type="match status" value="1"/>
</dbReference>
<name>A0A1Q9CLA3_SYMMI</name>
<dbReference type="Pfam" id="PF00254">
    <property type="entry name" value="FKBP_C"/>
    <property type="match status" value="1"/>
</dbReference>
<feature type="compositionally biased region" description="Basic residues" evidence="6">
    <location>
        <begin position="36"/>
        <end position="47"/>
    </location>
</feature>
<evidence type="ECO:0000256" key="2">
    <source>
        <dbReference type="ARBA" id="ARBA00013194"/>
    </source>
</evidence>
<comment type="catalytic activity">
    <reaction evidence="1 5">
        <text>[protein]-peptidylproline (omega=180) = [protein]-peptidylproline (omega=0)</text>
        <dbReference type="Rhea" id="RHEA:16237"/>
        <dbReference type="Rhea" id="RHEA-COMP:10747"/>
        <dbReference type="Rhea" id="RHEA-COMP:10748"/>
        <dbReference type="ChEBI" id="CHEBI:83833"/>
        <dbReference type="ChEBI" id="CHEBI:83834"/>
        <dbReference type="EC" id="5.2.1.8"/>
    </reaction>
</comment>
<comment type="caution">
    <text evidence="8">The sequence shown here is derived from an EMBL/GenBank/DDBJ whole genome shotgun (WGS) entry which is preliminary data.</text>
</comment>
<dbReference type="Gene3D" id="3.10.50.40">
    <property type="match status" value="1"/>
</dbReference>
<dbReference type="GO" id="GO:0003755">
    <property type="term" value="F:peptidyl-prolyl cis-trans isomerase activity"/>
    <property type="evidence" value="ECO:0007669"/>
    <property type="project" value="UniProtKB-KW"/>
</dbReference>
<evidence type="ECO:0000256" key="1">
    <source>
        <dbReference type="ARBA" id="ARBA00000971"/>
    </source>
</evidence>
<keyword evidence="4 5" id="KW-0413">Isomerase</keyword>
<feature type="compositionally biased region" description="Polar residues" evidence="6">
    <location>
        <begin position="263"/>
        <end position="272"/>
    </location>
</feature>